<accession>A0A109J7I5</accession>
<dbReference type="PROSITE" id="PS51708">
    <property type="entry name" value="CHAD"/>
    <property type="match status" value="1"/>
</dbReference>
<dbReference type="Proteomes" id="UP000068164">
    <property type="component" value="Unassembled WGS sequence"/>
</dbReference>
<name>A0A109J7I5_9HYPH</name>
<proteinExistence type="predicted"/>
<dbReference type="OrthoDB" id="9810907at2"/>
<dbReference type="InterPro" id="IPR007899">
    <property type="entry name" value="CHAD_dom"/>
</dbReference>
<dbReference type="AlphaFoldDB" id="A0A109J7I5"/>
<gene>
    <name evidence="2" type="ORF">AS026_18965</name>
</gene>
<keyword evidence="3" id="KW-1185">Reference proteome</keyword>
<dbReference type="PANTHER" id="PTHR39339">
    <property type="entry name" value="SLR1444 PROTEIN"/>
    <property type="match status" value="1"/>
</dbReference>
<dbReference type="Gene3D" id="1.40.20.10">
    <property type="entry name" value="CHAD domain"/>
    <property type="match status" value="1"/>
</dbReference>
<feature type="domain" description="CHAD" evidence="1">
    <location>
        <begin position="8"/>
        <end position="288"/>
    </location>
</feature>
<reference evidence="2 3" key="1">
    <citation type="submission" date="2015-11" db="EMBL/GenBank/DDBJ databases">
        <title>Draft Genome Sequence of the Strain BR 10423 (Rhizobium sp.) isolated from nodules of Mimosa pudica.</title>
        <authorList>
            <person name="Barauna A.C."/>
            <person name="Zilli J.E."/>
            <person name="Simoes-Araujo J.L."/>
            <person name="Reis V.M."/>
            <person name="James E.K."/>
            <person name="Reis F.B.Jr."/>
            <person name="Rouws L.F."/>
            <person name="Passos S.R."/>
            <person name="Gois S.R."/>
        </authorList>
    </citation>
    <scope>NUCLEOTIDE SEQUENCE [LARGE SCALE GENOMIC DNA]</scope>
    <source>
        <strain evidence="2 3">BR10423</strain>
    </source>
</reference>
<dbReference type="RefSeq" id="WP_062374381.1">
    <property type="nucleotide sequence ID" value="NZ_LNCD01000124.1"/>
</dbReference>
<sequence length="321" mass="36518">MPFRIRPDHHLTDEFRRAAAGHLREAIDIIEERPNGTHEAIHDFRKNLKRVRSLYRLVARDIPAFRERENARLRDVAKSVSTIRDAAALIDTAVYLKENARDAEEGETLERIVSALEMRRDRMLGAAESGLEQRLSEIPGMLGEAIAALDTIEFNGRQSRNARLIAKGWRKTVRGAQKAIASCHDEASAETFHTLRKRTQDYRAYHTLLRSLWPTAMKAKYEAASQLVDLLGHVHDLDVLCELVEAEPHFFPSADDLARLLDAIIFRQQEDRNAALDRAEDVFPKDYDKESDRIALLWRAVANRDDPADCVRGPKPVFPAA</sequence>
<evidence type="ECO:0000313" key="3">
    <source>
        <dbReference type="Proteomes" id="UP000068164"/>
    </source>
</evidence>
<protein>
    <recommendedName>
        <fullName evidence="1">CHAD domain-containing protein</fullName>
    </recommendedName>
</protein>
<dbReference type="Pfam" id="PF05235">
    <property type="entry name" value="CHAD"/>
    <property type="match status" value="1"/>
</dbReference>
<dbReference type="EMBL" id="LNCD01000124">
    <property type="protein sequence ID" value="KWV43763.1"/>
    <property type="molecule type" value="Genomic_DNA"/>
</dbReference>
<dbReference type="PANTHER" id="PTHR39339:SF1">
    <property type="entry name" value="CHAD DOMAIN-CONTAINING PROTEIN"/>
    <property type="match status" value="1"/>
</dbReference>
<evidence type="ECO:0000313" key="2">
    <source>
        <dbReference type="EMBL" id="KWV43763.1"/>
    </source>
</evidence>
<organism evidence="2 3">
    <name type="scientific">Rhizobium altiplani</name>
    <dbReference type="NCBI Taxonomy" id="1864509"/>
    <lineage>
        <taxon>Bacteria</taxon>
        <taxon>Pseudomonadati</taxon>
        <taxon>Pseudomonadota</taxon>
        <taxon>Alphaproteobacteria</taxon>
        <taxon>Hyphomicrobiales</taxon>
        <taxon>Rhizobiaceae</taxon>
        <taxon>Rhizobium/Agrobacterium group</taxon>
        <taxon>Rhizobium</taxon>
    </lineage>
</organism>
<dbReference type="SMART" id="SM00880">
    <property type="entry name" value="CHAD"/>
    <property type="match status" value="1"/>
</dbReference>
<dbReference type="InterPro" id="IPR038186">
    <property type="entry name" value="CHAD_dom_sf"/>
</dbReference>
<evidence type="ECO:0000259" key="1">
    <source>
        <dbReference type="PROSITE" id="PS51708"/>
    </source>
</evidence>
<comment type="caution">
    <text evidence="2">The sequence shown here is derived from an EMBL/GenBank/DDBJ whole genome shotgun (WGS) entry which is preliminary data.</text>
</comment>